<evidence type="ECO:0000256" key="1">
    <source>
        <dbReference type="SAM" id="MobiDB-lite"/>
    </source>
</evidence>
<organism evidence="2 3">
    <name type="scientific">Cryomyces minteri</name>
    <dbReference type="NCBI Taxonomy" id="331657"/>
    <lineage>
        <taxon>Eukaryota</taxon>
        <taxon>Fungi</taxon>
        <taxon>Dikarya</taxon>
        <taxon>Ascomycota</taxon>
        <taxon>Pezizomycotina</taxon>
        <taxon>Dothideomycetes</taxon>
        <taxon>Dothideomycetes incertae sedis</taxon>
        <taxon>Cryomyces</taxon>
    </lineage>
</organism>
<dbReference type="AlphaFoldDB" id="A0A4U0WMF9"/>
<feature type="non-terminal residue" evidence="2">
    <location>
        <position position="75"/>
    </location>
</feature>
<gene>
    <name evidence="2" type="ORF">B0A49_09204</name>
</gene>
<name>A0A4U0WMF9_9PEZI</name>
<comment type="caution">
    <text evidence="2">The sequence shown here is derived from an EMBL/GenBank/DDBJ whole genome shotgun (WGS) entry which is preliminary data.</text>
</comment>
<protein>
    <submittedName>
        <fullName evidence="2">Uncharacterized protein</fullName>
    </submittedName>
</protein>
<sequence>MAVDEDSESGSETALAACSQHGEERVIVAALQAVWRSEQARASQRRSYVKDRSGEEHPDCDGPEVFVTVKRLPSS</sequence>
<reference evidence="2 3" key="1">
    <citation type="submission" date="2017-03" db="EMBL/GenBank/DDBJ databases">
        <title>Genomes of endolithic fungi from Antarctica.</title>
        <authorList>
            <person name="Coleine C."/>
            <person name="Masonjones S."/>
            <person name="Stajich J.E."/>
        </authorList>
    </citation>
    <scope>NUCLEOTIDE SEQUENCE [LARGE SCALE GENOMIC DNA]</scope>
    <source>
        <strain evidence="2 3">CCFEE 5187</strain>
    </source>
</reference>
<evidence type="ECO:0000313" key="2">
    <source>
        <dbReference type="EMBL" id="TKA62765.1"/>
    </source>
</evidence>
<accession>A0A4U0WMF9</accession>
<feature type="compositionally biased region" description="Basic and acidic residues" evidence="1">
    <location>
        <begin position="48"/>
        <end position="60"/>
    </location>
</feature>
<keyword evidence="3" id="KW-1185">Reference proteome</keyword>
<proteinExistence type="predicted"/>
<evidence type="ECO:0000313" key="3">
    <source>
        <dbReference type="Proteomes" id="UP000308768"/>
    </source>
</evidence>
<dbReference type="Proteomes" id="UP000308768">
    <property type="component" value="Unassembled WGS sequence"/>
</dbReference>
<feature type="region of interest" description="Disordered" evidence="1">
    <location>
        <begin position="42"/>
        <end position="63"/>
    </location>
</feature>
<dbReference type="EMBL" id="NAJN01001506">
    <property type="protein sequence ID" value="TKA62765.1"/>
    <property type="molecule type" value="Genomic_DNA"/>
</dbReference>